<protein>
    <submittedName>
        <fullName evidence="3">Uncharacterized protein</fullName>
    </submittedName>
</protein>
<proteinExistence type="predicted"/>
<gene>
    <name evidence="3" type="ORF">FJZ00_10930</name>
</gene>
<dbReference type="Gene3D" id="1.10.45.10">
    <property type="entry name" value="Vanillyl-alcohol Oxidase, Chain A, domain 4"/>
    <property type="match status" value="1"/>
</dbReference>
<dbReference type="GO" id="GO:0003824">
    <property type="term" value="F:catalytic activity"/>
    <property type="evidence" value="ECO:0007669"/>
    <property type="project" value="InterPro"/>
</dbReference>
<reference evidence="3 4" key="1">
    <citation type="submission" date="2019-03" db="EMBL/GenBank/DDBJ databases">
        <title>Lake Tanganyika Metagenome-Assembled Genomes (MAGs).</title>
        <authorList>
            <person name="Tran P."/>
        </authorList>
    </citation>
    <scope>NUCLEOTIDE SEQUENCE [LARGE SCALE GENOMIC DNA]</scope>
    <source>
        <strain evidence="3">K_DeepCast_65m_m2_236</strain>
    </source>
</reference>
<dbReference type="SUPFAM" id="SSF55103">
    <property type="entry name" value="FAD-linked oxidases, C-terminal domain"/>
    <property type="match status" value="1"/>
</dbReference>
<evidence type="ECO:0000313" key="3">
    <source>
        <dbReference type="EMBL" id="MBM3275658.1"/>
    </source>
</evidence>
<keyword evidence="2" id="KW-0274">FAD</keyword>
<dbReference type="GO" id="GO:0050660">
    <property type="term" value="F:flavin adenine dinucleotide binding"/>
    <property type="evidence" value="ECO:0007669"/>
    <property type="project" value="InterPro"/>
</dbReference>
<comment type="caution">
    <text evidence="3">The sequence shown here is derived from an EMBL/GenBank/DDBJ whole genome shotgun (WGS) entry which is preliminary data.</text>
</comment>
<dbReference type="InterPro" id="IPR016164">
    <property type="entry name" value="FAD-linked_Oxase-like_C"/>
</dbReference>
<dbReference type="InterPro" id="IPR016171">
    <property type="entry name" value="Vanillyl_alc_oxidase_C-sub2"/>
</dbReference>
<evidence type="ECO:0000256" key="2">
    <source>
        <dbReference type="ARBA" id="ARBA00022827"/>
    </source>
</evidence>
<evidence type="ECO:0000313" key="4">
    <source>
        <dbReference type="Proteomes" id="UP000703893"/>
    </source>
</evidence>
<dbReference type="AlphaFoldDB" id="A0A938BNR7"/>
<organism evidence="3 4">
    <name type="scientific">Candidatus Tanganyikabacteria bacterium</name>
    <dbReference type="NCBI Taxonomy" id="2961651"/>
    <lineage>
        <taxon>Bacteria</taxon>
        <taxon>Bacillati</taxon>
        <taxon>Candidatus Sericytochromatia</taxon>
        <taxon>Candidatus Tanganyikabacteria</taxon>
    </lineage>
</organism>
<name>A0A938BNR7_9BACT</name>
<accession>A0A938BNR7</accession>
<dbReference type="Proteomes" id="UP000703893">
    <property type="component" value="Unassembled WGS sequence"/>
</dbReference>
<evidence type="ECO:0000256" key="1">
    <source>
        <dbReference type="ARBA" id="ARBA00022630"/>
    </source>
</evidence>
<dbReference type="EMBL" id="VGJX01000667">
    <property type="protein sequence ID" value="MBM3275658.1"/>
    <property type="molecule type" value="Genomic_DNA"/>
</dbReference>
<keyword evidence="1" id="KW-0285">Flavoprotein</keyword>
<sequence>MLERGDKRDTDVFGPARPAWELGYKLKQVFDPDGVLAPGRGPGRR</sequence>